<dbReference type="EMBL" id="LPNM01000007">
    <property type="protein sequence ID" value="OEJ85673.1"/>
    <property type="molecule type" value="Genomic_DNA"/>
</dbReference>
<evidence type="ECO:0000256" key="5">
    <source>
        <dbReference type="ARBA" id="ARBA00022989"/>
    </source>
</evidence>
<dbReference type="PANTHER" id="PTHR43829">
    <property type="entry name" value="AQUAPORIN OR AQUAGLYCEROPORIN RELATED"/>
    <property type="match status" value="1"/>
</dbReference>
<dbReference type="AlphaFoldDB" id="A0A1E5RGH5"/>
<dbReference type="GO" id="GO:0015250">
    <property type="term" value="F:water channel activity"/>
    <property type="evidence" value="ECO:0007669"/>
    <property type="project" value="TreeGrafter"/>
</dbReference>
<dbReference type="PANTHER" id="PTHR43829:SF9">
    <property type="entry name" value="AQUAPORIN-9"/>
    <property type="match status" value="1"/>
</dbReference>
<feature type="transmembrane region" description="Helical" evidence="8">
    <location>
        <begin position="436"/>
        <end position="458"/>
    </location>
</feature>
<feature type="compositionally biased region" description="Low complexity" evidence="7">
    <location>
        <begin position="201"/>
        <end position="215"/>
    </location>
</feature>
<keyword evidence="4 8" id="KW-0812">Transmembrane</keyword>
<dbReference type="CDD" id="cd00333">
    <property type="entry name" value="MIP"/>
    <property type="match status" value="1"/>
</dbReference>
<dbReference type="InterPro" id="IPR023271">
    <property type="entry name" value="Aquaporin-like"/>
</dbReference>
<dbReference type="GO" id="GO:0015254">
    <property type="term" value="F:glycerol channel activity"/>
    <property type="evidence" value="ECO:0007669"/>
    <property type="project" value="TreeGrafter"/>
</dbReference>
<dbReference type="SUPFAM" id="SSF81338">
    <property type="entry name" value="Aquaporin-like"/>
    <property type="match status" value="1"/>
</dbReference>
<dbReference type="PROSITE" id="PS00221">
    <property type="entry name" value="MIP"/>
    <property type="match status" value="1"/>
</dbReference>
<feature type="compositionally biased region" description="Low complexity" evidence="7">
    <location>
        <begin position="29"/>
        <end position="45"/>
    </location>
</feature>
<feature type="compositionally biased region" description="Low complexity" evidence="7">
    <location>
        <begin position="52"/>
        <end position="79"/>
    </location>
</feature>
<organism evidence="9 10">
    <name type="scientific">Hanseniaspora osmophila</name>
    <dbReference type="NCBI Taxonomy" id="56408"/>
    <lineage>
        <taxon>Eukaryota</taxon>
        <taxon>Fungi</taxon>
        <taxon>Dikarya</taxon>
        <taxon>Ascomycota</taxon>
        <taxon>Saccharomycotina</taxon>
        <taxon>Saccharomycetes</taxon>
        <taxon>Saccharomycodales</taxon>
        <taxon>Saccharomycodaceae</taxon>
        <taxon>Hanseniaspora</taxon>
    </lineage>
</organism>
<keyword evidence="5 8" id="KW-1133">Transmembrane helix</keyword>
<evidence type="ECO:0000313" key="10">
    <source>
        <dbReference type="Proteomes" id="UP000095728"/>
    </source>
</evidence>
<dbReference type="OrthoDB" id="3222at2759"/>
<dbReference type="InterPro" id="IPR050363">
    <property type="entry name" value="MIP/Aquaporin"/>
</dbReference>
<accession>A0A1E5RGH5</accession>
<name>A0A1E5RGH5_9ASCO</name>
<feature type="compositionally biased region" description="Acidic residues" evidence="7">
    <location>
        <begin position="181"/>
        <end position="191"/>
    </location>
</feature>
<comment type="caution">
    <text evidence="9">The sequence shown here is derived from an EMBL/GenBank/DDBJ whole genome shotgun (WGS) entry which is preliminary data.</text>
</comment>
<evidence type="ECO:0000256" key="8">
    <source>
        <dbReference type="SAM" id="Phobius"/>
    </source>
</evidence>
<feature type="compositionally biased region" description="Low complexity" evidence="7">
    <location>
        <begin position="680"/>
        <end position="693"/>
    </location>
</feature>
<feature type="compositionally biased region" description="Polar residues" evidence="7">
    <location>
        <begin position="157"/>
        <end position="179"/>
    </location>
</feature>
<dbReference type="Gene3D" id="1.20.1080.10">
    <property type="entry name" value="Glycerol uptake facilitator protein"/>
    <property type="match status" value="1"/>
</dbReference>
<dbReference type="InterPro" id="IPR022357">
    <property type="entry name" value="MIP_CS"/>
</dbReference>
<evidence type="ECO:0000256" key="1">
    <source>
        <dbReference type="ARBA" id="ARBA00004141"/>
    </source>
</evidence>
<dbReference type="GO" id="GO:0005886">
    <property type="term" value="C:plasma membrane"/>
    <property type="evidence" value="ECO:0007669"/>
    <property type="project" value="TreeGrafter"/>
</dbReference>
<feature type="transmembrane region" description="Helical" evidence="8">
    <location>
        <begin position="386"/>
        <end position="406"/>
    </location>
</feature>
<sequence length="828" mass="91554">MSSSNHNNDVQSTFSRRTSNTGRQSHITSHGNNNSNAAASIHSGNTTTTGLNSIHTNHSHSANNNNNSSASNKGSSSGTTRRRRRRANSSFQYAHPQGMYQNPYMQQPQRPSPIQIEVIPNTDFAVNEAFHTPQAPYSSRRNDFGGSPRDEAHSDTHTLGSNANRASTTQKSGQSNRGNNDGDEYDEDLENNDPGLDDIPSSRSGRQSRSNNNNNDDNHNSDSEYEGLDDLDISDEDYDYRDPDHNQGRTNPQDPRSYNGSTFQQQGPGGDPNAPIVVVKPKQIHQNPQTPTVLPRGYAPINHWARFKHSRMKEFLAEFLGTFILIVIGDGVCCQVKLSEQHSINTFDKAMQLLAGRNAISNNNGTNATTSEIVSLLTKLVVPNGAGNFTVIMFAWATAVVLGFFASGGSAISGGHLNPAVTLTNFFFRGFPANKLFAYISGQLLGGYVGGLVVFGLYNRVIKEEFSDWKTNQTVIGMFCTVPLDYLRPKDQVVSELIATMTMQLGIFSLTDPYNNSSSDLFPVYLFFLIMACNASFAFQTGAAMNFGRDFGPRAALATVGVNKDALFNTNHHYFWVPIVVPIVGALLGATIYDAMIFQGHESPINTPWYQKVEFFKYWNRKILKYLTFGRYGRRKRSRRNRRIAFGSDSDDDDSSVNSETSNKFFDYDSANGSINELGSTNSSNSQSSSNASDDPLHDTEVNSSTHDLDHLPEDYPLADIDEVDEEQFNHNRSKRKSVGPFGDLDNGQETGEVTRGAKNEDSDGHDIAPATSRISFKANSRNPTTLAKNAKQKHQSHHSGKPSKREIHFVSSNKRHHRTPVPTVEEE</sequence>
<feature type="compositionally biased region" description="Basic and acidic residues" evidence="7">
    <location>
        <begin position="695"/>
        <end position="714"/>
    </location>
</feature>
<feature type="compositionally biased region" description="Basic and acidic residues" evidence="7">
    <location>
        <begin position="140"/>
        <end position="156"/>
    </location>
</feature>
<evidence type="ECO:0000256" key="3">
    <source>
        <dbReference type="ARBA" id="ARBA00022448"/>
    </source>
</evidence>
<keyword evidence="10" id="KW-1185">Reference proteome</keyword>
<dbReference type="NCBIfam" id="TIGR00861">
    <property type="entry name" value="MIP"/>
    <property type="match status" value="1"/>
</dbReference>
<feature type="transmembrane region" description="Helical" evidence="8">
    <location>
        <begin position="574"/>
        <end position="593"/>
    </location>
</feature>
<keyword evidence="3" id="KW-0813">Transport</keyword>
<gene>
    <name evidence="9" type="ORF">AWRI3579_g2323</name>
</gene>
<evidence type="ECO:0000313" key="9">
    <source>
        <dbReference type="EMBL" id="OEJ85673.1"/>
    </source>
</evidence>
<comment type="subcellular location">
    <subcellularLocation>
        <location evidence="1">Membrane</location>
        <topology evidence="1">Multi-pass membrane protein</topology>
    </subcellularLocation>
</comment>
<protein>
    <submittedName>
        <fullName evidence="9">Glycerol uptake/efflux facilitator protein</fullName>
    </submittedName>
</protein>
<feature type="compositionally biased region" description="Polar residues" evidence="7">
    <location>
        <begin position="773"/>
        <end position="788"/>
    </location>
</feature>
<evidence type="ECO:0000256" key="7">
    <source>
        <dbReference type="SAM" id="MobiDB-lite"/>
    </source>
</evidence>
<feature type="transmembrane region" description="Helical" evidence="8">
    <location>
        <begin position="522"/>
        <end position="539"/>
    </location>
</feature>
<dbReference type="PRINTS" id="PR00783">
    <property type="entry name" value="MINTRINSICP"/>
</dbReference>
<feature type="compositionally biased region" description="Polar residues" evidence="7">
    <location>
        <begin position="1"/>
        <end position="28"/>
    </location>
</feature>
<reference evidence="10" key="1">
    <citation type="journal article" date="2016" name="Genome Announc.">
        <title>Genome sequences of three species of Hanseniaspora isolated from spontaneous wine fermentations.</title>
        <authorList>
            <person name="Sternes P.R."/>
            <person name="Lee D."/>
            <person name="Kutyna D.R."/>
            <person name="Borneman A.R."/>
        </authorList>
    </citation>
    <scope>NUCLEOTIDE SEQUENCE [LARGE SCALE GENOMIC DNA]</scope>
    <source>
        <strain evidence="10">AWRI3579</strain>
    </source>
</reference>
<feature type="region of interest" description="Disordered" evidence="7">
    <location>
        <begin position="1"/>
        <end position="87"/>
    </location>
</feature>
<dbReference type="InterPro" id="IPR000425">
    <property type="entry name" value="MIP"/>
</dbReference>
<dbReference type="Pfam" id="PF00230">
    <property type="entry name" value="MIP"/>
    <property type="match status" value="1"/>
</dbReference>
<feature type="compositionally biased region" description="Basic residues" evidence="7">
    <location>
        <begin position="791"/>
        <end position="803"/>
    </location>
</feature>
<evidence type="ECO:0000256" key="6">
    <source>
        <dbReference type="ARBA" id="ARBA00023136"/>
    </source>
</evidence>
<feature type="region of interest" description="Disordered" evidence="7">
    <location>
        <begin position="131"/>
        <end position="276"/>
    </location>
</feature>
<feature type="region of interest" description="Disordered" evidence="7">
    <location>
        <begin position="729"/>
        <end position="828"/>
    </location>
</feature>
<dbReference type="Proteomes" id="UP000095728">
    <property type="component" value="Unassembled WGS sequence"/>
</dbReference>
<proteinExistence type="inferred from homology"/>
<keyword evidence="6 8" id="KW-0472">Membrane</keyword>
<evidence type="ECO:0000256" key="2">
    <source>
        <dbReference type="ARBA" id="ARBA00006175"/>
    </source>
</evidence>
<feature type="region of interest" description="Disordered" evidence="7">
    <location>
        <begin position="676"/>
        <end position="714"/>
    </location>
</feature>
<dbReference type="STRING" id="56408.A0A1E5RGH5"/>
<feature type="compositionally biased region" description="Polar residues" evidence="7">
    <location>
        <begin position="248"/>
        <end position="266"/>
    </location>
</feature>
<evidence type="ECO:0000256" key="4">
    <source>
        <dbReference type="ARBA" id="ARBA00022692"/>
    </source>
</evidence>
<dbReference type="InParanoid" id="A0A1E5RGH5"/>
<feature type="compositionally biased region" description="Basic and acidic residues" evidence="7">
    <location>
        <begin position="756"/>
        <end position="767"/>
    </location>
</feature>
<comment type="similarity">
    <text evidence="2">Belongs to the MIP/aquaporin (TC 1.A.8) family.</text>
</comment>
<feature type="compositionally biased region" description="Acidic residues" evidence="7">
    <location>
        <begin position="223"/>
        <end position="239"/>
    </location>
</feature>